<gene>
    <name evidence="2" type="ORF">ElyMa_004910300</name>
</gene>
<protein>
    <submittedName>
        <fullName evidence="2">XerC protein</fullName>
    </submittedName>
</protein>
<dbReference type="Proteomes" id="UP000762676">
    <property type="component" value="Unassembled WGS sequence"/>
</dbReference>
<sequence length="107" mass="11971">MQSTLQGCISRHVRLQCNQPYKGVSRDTASRWTKQVLQLSGIDTGCYRPHSSRAGSTSLAHSRQVLIDTILKSTEWKSICTFARYCKRPLLPGTESKFSRAVLNAAQ</sequence>
<keyword evidence="3" id="KW-1185">Reference proteome</keyword>
<dbReference type="GO" id="GO:0015074">
    <property type="term" value="P:DNA integration"/>
    <property type="evidence" value="ECO:0007669"/>
    <property type="project" value="InterPro"/>
</dbReference>
<evidence type="ECO:0000313" key="3">
    <source>
        <dbReference type="Proteomes" id="UP000762676"/>
    </source>
</evidence>
<organism evidence="2 3">
    <name type="scientific">Elysia marginata</name>
    <dbReference type="NCBI Taxonomy" id="1093978"/>
    <lineage>
        <taxon>Eukaryota</taxon>
        <taxon>Metazoa</taxon>
        <taxon>Spiralia</taxon>
        <taxon>Lophotrochozoa</taxon>
        <taxon>Mollusca</taxon>
        <taxon>Gastropoda</taxon>
        <taxon>Heterobranchia</taxon>
        <taxon>Euthyneura</taxon>
        <taxon>Panpulmonata</taxon>
        <taxon>Sacoglossa</taxon>
        <taxon>Placobranchoidea</taxon>
        <taxon>Plakobranchidae</taxon>
        <taxon>Elysia</taxon>
    </lineage>
</organism>
<dbReference type="GO" id="GO:0006310">
    <property type="term" value="P:DNA recombination"/>
    <property type="evidence" value="ECO:0007669"/>
    <property type="project" value="UniProtKB-KW"/>
</dbReference>
<accession>A0AAV4IY61</accession>
<dbReference type="GO" id="GO:0003677">
    <property type="term" value="F:DNA binding"/>
    <property type="evidence" value="ECO:0007669"/>
    <property type="project" value="InterPro"/>
</dbReference>
<reference evidence="2 3" key="1">
    <citation type="journal article" date="2021" name="Elife">
        <title>Chloroplast acquisition without the gene transfer in kleptoplastic sea slugs, Plakobranchus ocellatus.</title>
        <authorList>
            <person name="Maeda T."/>
            <person name="Takahashi S."/>
            <person name="Yoshida T."/>
            <person name="Shimamura S."/>
            <person name="Takaki Y."/>
            <person name="Nagai Y."/>
            <person name="Toyoda A."/>
            <person name="Suzuki Y."/>
            <person name="Arimoto A."/>
            <person name="Ishii H."/>
            <person name="Satoh N."/>
            <person name="Nishiyama T."/>
            <person name="Hasebe M."/>
            <person name="Maruyama T."/>
            <person name="Minagawa J."/>
            <person name="Obokata J."/>
            <person name="Shigenobu S."/>
        </authorList>
    </citation>
    <scope>NUCLEOTIDE SEQUENCE [LARGE SCALE GENOMIC DNA]</scope>
</reference>
<keyword evidence="1" id="KW-0233">DNA recombination</keyword>
<dbReference type="InterPro" id="IPR011010">
    <property type="entry name" value="DNA_brk_join_enz"/>
</dbReference>
<dbReference type="Gene3D" id="1.10.443.10">
    <property type="entry name" value="Intergrase catalytic core"/>
    <property type="match status" value="1"/>
</dbReference>
<dbReference type="EMBL" id="BMAT01009838">
    <property type="protein sequence ID" value="GFS14555.1"/>
    <property type="molecule type" value="Genomic_DNA"/>
</dbReference>
<proteinExistence type="predicted"/>
<evidence type="ECO:0000313" key="2">
    <source>
        <dbReference type="EMBL" id="GFS14555.1"/>
    </source>
</evidence>
<name>A0AAV4IY61_9GAST</name>
<dbReference type="InterPro" id="IPR013762">
    <property type="entry name" value="Integrase-like_cat_sf"/>
</dbReference>
<comment type="caution">
    <text evidence="2">The sequence shown here is derived from an EMBL/GenBank/DDBJ whole genome shotgun (WGS) entry which is preliminary data.</text>
</comment>
<evidence type="ECO:0000256" key="1">
    <source>
        <dbReference type="ARBA" id="ARBA00023172"/>
    </source>
</evidence>
<dbReference type="AlphaFoldDB" id="A0AAV4IY61"/>
<dbReference type="SUPFAM" id="SSF56349">
    <property type="entry name" value="DNA breaking-rejoining enzymes"/>
    <property type="match status" value="1"/>
</dbReference>